<dbReference type="AlphaFoldDB" id="A0A1I5TDK6"/>
<dbReference type="Proteomes" id="UP000199031">
    <property type="component" value="Unassembled WGS sequence"/>
</dbReference>
<dbReference type="InterPro" id="IPR013096">
    <property type="entry name" value="Cupin_2"/>
</dbReference>
<dbReference type="Gene3D" id="2.60.120.10">
    <property type="entry name" value="Jelly Rolls"/>
    <property type="match status" value="1"/>
</dbReference>
<reference evidence="3 4" key="1">
    <citation type="submission" date="2016-10" db="EMBL/GenBank/DDBJ databases">
        <authorList>
            <person name="de Groot N.N."/>
        </authorList>
    </citation>
    <scope>NUCLEOTIDE SEQUENCE [LARGE SCALE GENOMIC DNA]</scope>
    <source>
        <strain evidence="3 4">DSM 28286</strain>
    </source>
</reference>
<dbReference type="GO" id="GO:0016853">
    <property type="term" value="F:isomerase activity"/>
    <property type="evidence" value="ECO:0007669"/>
    <property type="project" value="UniProtKB-KW"/>
</dbReference>
<evidence type="ECO:0000313" key="3">
    <source>
        <dbReference type="EMBL" id="SFP81119.1"/>
    </source>
</evidence>
<dbReference type="RefSeq" id="WP_090655490.1">
    <property type="nucleotide sequence ID" value="NZ_FOXQ01000002.1"/>
</dbReference>
<evidence type="ECO:0000256" key="1">
    <source>
        <dbReference type="ARBA" id="ARBA00022723"/>
    </source>
</evidence>
<dbReference type="PANTHER" id="PTHR35848">
    <property type="entry name" value="OXALATE-BINDING PROTEIN"/>
    <property type="match status" value="1"/>
</dbReference>
<evidence type="ECO:0000313" key="4">
    <source>
        <dbReference type="Proteomes" id="UP000199031"/>
    </source>
</evidence>
<gene>
    <name evidence="3" type="ORF">SAMN05444277_10269</name>
</gene>
<dbReference type="SMART" id="SM00835">
    <property type="entry name" value="Cupin_1"/>
    <property type="match status" value="1"/>
</dbReference>
<dbReference type="InterPro" id="IPR006045">
    <property type="entry name" value="Cupin_1"/>
</dbReference>
<sequence>MTIIHETDITEVQHPGRFMRWLADEDSLRANNLSACVIRVLPGETVRPAHSHPGGEELIYIITGTGKVMIENEVGNVRAGSAILFEQGKVHMLRNTGNEEMKVICFFAPATGIDNYKTFDDISFPE</sequence>
<protein>
    <submittedName>
        <fullName evidence="3">Mannose-6-phosphate isomerase, cupin superfamily</fullName>
    </submittedName>
</protein>
<dbReference type="PANTHER" id="PTHR35848:SF6">
    <property type="entry name" value="CUPIN TYPE-2 DOMAIN-CONTAINING PROTEIN"/>
    <property type="match status" value="1"/>
</dbReference>
<keyword evidence="3" id="KW-0413">Isomerase</keyword>
<name>A0A1I5TDK6_9BACT</name>
<dbReference type="OrthoDB" id="2620172at2"/>
<dbReference type="EMBL" id="FOXQ01000002">
    <property type="protein sequence ID" value="SFP81119.1"/>
    <property type="molecule type" value="Genomic_DNA"/>
</dbReference>
<accession>A0A1I5TDK6</accession>
<dbReference type="InterPro" id="IPR051610">
    <property type="entry name" value="GPI/OXD"/>
</dbReference>
<dbReference type="SUPFAM" id="SSF51182">
    <property type="entry name" value="RmlC-like cupins"/>
    <property type="match status" value="1"/>
</dbReference>
<organism evidence="3 4">
    <name type="scientific">Parafilimonas terrae</name>
    <dbReference type="NCBI Taxonomy" id="1465490"/>
    <lineage>
        <taxon>Bacteria</taxon>
        <taxon>Pseudomonadati</taxon>
        <taxon>Bacteroidota</taxon>
        <taxon>Chitinophagia</taxon>
        <taxon>Chitinophagales</taxon>
        <taxon>Chitinophagaceae</taxon>
        <taxon>Parafilimonas</taxon>
    </lineage>
</organism>
<keyword evidence="4" id="KW-1185">Reference proteome</keyword>
<feature type="domain" description="Cupin type-1" evidence="2">
    <location>
        <begin position="7"/>
        <end position="120"/>
    </location>
</feature>
<dbReference type="GO" id="GO:0046872">
    <property type="term" value="F:metal ion binding"/>
    <property type="evidence" value="ECO:0007669"/>
    <property type="project" value="UniProtKB-KW"/>
</dbReference>
<keyword evidence="1" id="KW-0479">Metal-binding</keyword>
<dbReference type="InterPro" id="IPR014710">
    <property type="entry name" value="RmlC-like_jellyroll"/>
</dbReference>
<proteinExistence type="predicted"/>
<evidence type="ECO:0000259" key="2">
    <source>
        <dbReference type="SMART" id="SM00835"/>
    </source>
</evidence>
<dbReference type="InterPro" id="IPR011051">
    <property type="entry name" value="RmlC_Cupin_sf"/>
</dbReference>
<dbReference type="STRING" id="1465490.SAMN05444277_10269"/>
<dbReference type="Pfam" id="PF07883">
    <property type="entry name" value="Cupin_2"/>
    <property type="match status" value="1"/>
</dbReference>